<keyword evidence="6" id="KW-1185">Reference proteome</keyword>
<feature type="signal peptide" evidence="4">
    <location>
        <begin position="1"/>
        <end position="24"/>
    </location>
</feature>
<comment type="caution">
    <text evidence="5">The sequence shown here is derived from an EMBL/GenBank/DDBJ whole genome shotgun (WGS) entry which is preliminary data.</text>
</comment>
<dbReference type="Proteomes" id="UP001174909">
    <property type="component" value="Unassembled WGS sequence"/>
</dbReference>
<gene>
    <name evidence="5" type="ORF">GBAR_LOCUS3134</name>
</gene>
<evidence type="ECO:0000313" key="5">
    <source>
        <dbReference type="EMBL" id="CAI8001200.1"/>
    </source>
</evidence>
<reference evidence="5" key="1">
    <citation type="submission" date="2023-03" db="EMBL/GenBank/DDBJ databases">
        <authorList>
            <person name="Steffen K."/>
            <person name="Cardenas P."/>
        </authorList>
    </citation>
    <scope>NUCLEOTIDE SEQUENCE</scope>
</reference>
<proteinExistence type="predicted"/>
<dbReference type="AlphaFoldDB" id="A0AA35W804"/>
<dbReference type="GO" id="GO:0005615">
    <property type="term" value="C:extracellular space"/>
    <property type="evidence" value="ECO:0007669"/>
    <property type="project" value="TreeGrafter"/>
</dbReference>
<evidence type="ECO:0000313" key="6">
    <source>
        <dbReference type="Proteomes" id="UP001174909"/>
    </source>
</evidence>
<dbReference type="PANTHER" id="PTHR46130">
    <property type="entry name" value="LAMGL DOMAIN-CONTAINING PROTEIN"/>
    <property type="match status" value="1"/>
</dbReference>
<evidence type="ECO:0000256" key="4">
    <source>
        <dbReference type="SAM" id="SignalP"/>
    </source>
</evidence>
<keyword evidence="2" id="KW-0677">Repeat</keyword>
<dbReference type="NCBIfam" id="TIGR02232">
    <property type="entry name" value="myxo_disulf_rpt"/>
    <property type="match status" value="1"/>
</dbReference>
<name>A0AA35W804_GEOBA</name>
<keyword evidence="3" id="KW-1015">Disulfide bond</keyword>
<evidence type="ECO:0000256" key="1">
    <source>
        <dbReference type="ARBA" id="ARBA00022729"/>
    </source>
</evidence>
<dbReference type="GO" id="GO:0007166">
    <property type="term" value="P:cell surface receptor signaling pathway"/>
    <property type="evidence" value="ECO:0007669"/>
    <property type="project" value="TreeGrafter"/>
</dbReference>
<dbReference type="InterPro" id="IPR043543">
    <property type="entry name" value="PAPPA/PAPPA2"/>
</dbReference>
<dbReference type="GO" id="GO:0004222">
    <property type="term" value="F:metalloendopeptidase activity"/>
    <property type="evidence" value="ECO:0007669"/>
    <property type="project" value="TreeGrafter"/>
</dbReference>
<dbReference type="GO" id="GO:0006508">
    <property type="term" value="P:proteolysis"/>
    <property type="evidence" value="ECO:0007669"/>
    <property type="project" value="TreeGrafter"/>
</dbReference>
<protein>
    <submittedName>
        <fullName evidence="5">Uncharacterized protein</fullName>
    </submittedName>
</protein>
<feature type="chain" id="PRO_5041393586" evidence="4">
    <location>
        <begin position="25"/>
        <end position="426"/>
    </location>
</feature>
<dbReference type="InterPro" id="IPR011936">
    <property type="entry name" value="Myxo_disulph_rpt"/>
</dbReference>
<sequence length="426" mass="45918">MAIHAWTLGVALLVCCSLASGVDAICGNGVVERAEECDDANEMPGDGCTGNCTVESYYHCTHNSTTSPSQCTLILLDLSSDDHTTLDRTTEFFDINTPVFLVDPNTLELFVYTWNWTHLDIVILQGEGISISESVGLDYMGNPDAPSPYQQNLRESDYPSGINGRSFVGGVRIAIDASIQASVLAEDQLQTVLEAAIYQAHEIPSDYLPRYVCLVAQDPTLETTACVMIYYIGSNINRPTVSYEAGGDVAVYVEGQSEPLAFVAGNITVTDDDHPTRYLMESASVSVVGFTPESPEWLSLDTDFTLPGPLSASFDTMTGTLTISGNATTEVYSQVLQQLTYLNNMTQPPSMREIELTVSDGIHSSNPPVIIQIDIMNTNDDPSVSLDGESPVVTALISTYTEGSGAVAVVDNIHVIDIDPDPVITR</sequence>
<dbReference type="EMBL" id="CASHTH010000429">
    <property type="protein sequence ID" value="CAI8001200.1"/>
    <property type="molecule type" value="Genomic_DNA"/>
</dbReference>
<evidence type="ECO:0000256" key="3">
    <source>
        <dbReference type="ARBA" id="ARBA00023157"/>
    </source>
</evidence>
<organism evidence="5 6">
    <name type="scientific">Geodia barretti</name>
    <name type="common">Barrett's horny sponge</name>
    <dbReference type="NCBI Taxonomy" id="519541"/>
    <lineage>
        <taxon>Eukaryota</taxon>
        <taxon>Metazoa</taxon>
        <taxon>Porifera</taxon>
        <taxon>Demospongiae</taxon>
        <taxon>Heteroscleromorpha</taxon>
        <taxon>Tetractinellida</taxon>
        <taxon>Astrophorina</taxon>
        <taxon>Geodiidae</taxon>
        <taxon>Geodia</taxon>
    </lineage>
</organism>
<accession>A0AA35W804</accession>
<evidence type="ECO:0000256" key="2">
    <source>
        <dbReference type="ARBA" id="ARBA00022737"/>
    </source>
</evidence>
<dbReference type="PANTHER" id="PTHR46130:SF3">
    <property type="entry name" value="CHROMOSOME UNDETERMINED SCAFFOLD_33, WHOLE GENOME SHOTGUN SEQUENCE"/>
    <property type="match status" value="1"/>
</dbReference>
<keyword evidence="1 4" id="KW-0732">Signal</keyword>